<keyword evidence="3 5" id="KW-0040">ANK repeat</keyword>
<evidence type="ECO:0000256" key="4">
    <source>
        <dbReference type="ARBA" id="ARBA00023273"/>
    </source>
</evidence>
<dbReference type="Pfam" id="PF13637">
    <property type="entry name" value="Ank_4"/>
    <property type="match status" value="1"/>
</dbReference>
<dbReference type="InterPro" id="IPR013761">
    <property type="entry name" value="SAM/pointed_sf"/>
</dbReference>
<gene>
    <name evidence="7" type="ORF">GDO86_017414</name>
</gene>
<dbReference type="FunFam" id="1.10.150.50:FF:000034">
    <property type="entry name" value="ankyrin repeat and SAM domain-containing protein 4B"/>
    <property type="match status" value="1"/>
</dbReference>
<keyword evidence="8" id="KW-1185">Reference proteome</keyword>
<reference evidence="7" key="1">
    <citation type="thesis" date="2020" institute="ProQuest LLC" country="789 East Eisenhower Parkway, Ann Arbor, MI, USA">
        <title>Comparative Genomics and Chromosome Evolution.</title>
        <authorList>
            <person name="Mudd A.B."/>
        </authorList>
    </citation>
    <scope>NUCLEOTIDE SEQUENCE</scope>
    <source>
        <strain evidence="7">Female2</strain>
        <tissue evidence="7">Blood</tissue>
    </source>
</reference>
<evidence type="ECO:0000259" key="6">
    <source>
        <dbReference type="SMART" id="SM00454"/>
    </source>
</evidence>
<evidence type="ECO:0000313" key="8">
    <source>
        <dbReference type="Proteomes" id="UP000812440"/>
    </source>
</evidence>
<dbReference type="CDD" id="cd21764">
    <property type="entry name" value="CEN_USH1G_ANKS4B"/>
    <property type="match status" value="1"/>
</dbReference>
<dbReference type="FunFam" id="1.25.40.20:FF:000074">
    <property type="entry name" value="Usher syndrome type-1G protein isoform X1"/>
    <property type="match status" value="1"/>
</dbReference>
<name>A0A8T2IJJ8_9PIPI</name>
<dbReference type="SUPFAM" id="SSF48403">
    <property type="entry name" value="Ankyrin repeat"/>
    <property type="match status" value="1"/>
</dbReference>
<protein>
    <recommendedName>
        <fullName evidence="6">SAM domain-containing protein</fullName>
    </recommendedName>
</protein>
<feature type="repeat" description="ANK" evidence="5">
    <location>
        <begin position="31"/>
        <end position="63"/>
    </location>
</feature>
<sequence>MTTRYHQAAIDGYPDILKEATKKDVNTTDRDGMTPTILAAFHGHLEVLQLLCHRGGDPDKSDIWGNTPLHHAADNGHSSCVSFLVNFGANIFALDNKFRTALDVAAIKDRTECVRILDGAANKQTSLNPKKVARLKEQASRDAERKIKECERCQDRHQSEMTKNYNKNKGGTINSSKGTLSGSVGARFSTPSTISSISKGLKNTLQLKLRRKDKSTADRETMSNILGKEENRNTSRPKAMEVFSEIDEVGENSPEEKESIFNRPGLGNIIFQRNLAAGLNTDFDDLSATPDDISAQVPSELFKEVVENGKGSDDEQEFSMALNEEEVEWDEEEESSPLQVFLASHGLLEMFATLVREKIDLDSLMLCSSEDLQSINIQLGPRKKVLNALDKRKQVIAKPGKISDTKL</sequence>
<dbReference type="PANTHER" id="PTHR24161:SF20">
    <property type="entry name" value="ANKYRIN REPEAT AND SAM DOMAIN-CONTAINING PROTEIN 4B"/>
    <property type="match status" value="1"/>
</dbReference>
<dbReference type="PROSITE" id="PS50297">
    <property type="entry name" value="ANK_REP_REGION"/>
    <property type="match status" value="2"/>
</dbReference>
<evidence type="ECO:0000256" key="2">
    <source>
        <dbReference type="ARBA" id="ARBA00022737"/>
    </source>
</evidence>
<feature type="repeat" description="ANK" evidence="5">
    <location>
        <begin position="64"/>
        <end position="96"/>
    </location>
</feature>
<evidence type="ECO:0000256" key="5">
    <source>
        <dbReference type="PROSITE-ProRule" id="PRU00023"/>
    </source>
</evidence>
<dbReference type="InterPro" id="IPR002110">
    <property type="entry name" value="Ankyrin_rpt"/>
</dbReference>
<dbReference type="AlphaFoldDB" id="A0A8T2IJJ8"/>
<evidence type="ECO:0000256" key="1">
    <source>
        <dbReference type="ARBA" id="ARBA00004316"/>
    </source>
</evidence>
<comment type="subcellular location">
    <subcellularLocation>
        <location evidence="1">Cell projection</location>
    </subcellularLocation>
</comment>
<feature type="domain" description="SAM" evidence="6">
    <location>
        <begin position="326"/>
        <end position="395"/>
    </location>
</feature>
<dbReference type="PANTHER" id="PTHR24161">
    <property type="entry name" value="ANK_REP_REGION DOMAIN-CONTAINING PROTEIN-RELATED"/>
    <property type="match status" value="1"/>
</dbReference>
<comment type="caution">
    <text evidence="7">The sequence shown here is derived from an EMBL/GenBank/DDBJ whole genome shotgun (WGS) entry which is preliminary data.</text>
</comment>
<dbReference type="InterPro" id="IPR036770">
    <property type="entry name" value="Ankyrin_rpt-contain_sf"/>
</dbReference>
<organism evidence="7 8">
    <name type="scientific">Hymenochirus boettgeri</name>
    <name type="common">Congo dwarf clawed frog</name>
    <dbReference type="NCBI Taxonomy" id="247094"/>
    <lineage>
        <taxon>Eukaryota</taxon>
        <taxon>Metazoa</taxon>
        <taxon>Chordata</taxon>
        <taxon>Craniata</taxon>
        <taxon>Vertebrata</taxon>
        <taxon>Euteleostomi</taxon>
        <taxon>Amphibia</taxon>
        <taxon>Batrachia</taxon>
        <taxon>Anura</taxon>
        <taxon>Pipoidea</taxon>
        <taxon>Pipidae</taxon>
        <taxon>Pipinae</taxon>
        <taxon>Hymenochirus</taxon>
    </lineage>
</organism>
<dbReference type="Proteomes" id="UP000812440">
    <property type="component" value="Chromosome 9"/>
</dbReference>
<dbReference type="SUPFAM" id="SSF47769">
    <property type="entry name" value="SAM/Pointed domain"/>
    <property type="match status" value="1"/>
</dbReference>
<dbReference type="Gene3D" id="1.25.40.20">
    <property type="entry name" value="Ankyrin repeat-containing domain"/>
    <property type="match status" value="2"/>
</dbReference>
<keyword evidence="2" id="KW-0677">Repeat</keyword>
<dbReference type="SMART" id="SM00454">
    <property type="entry name" value="SAM"/>
    <property type="match status" value="1"/>
</dbReference>
<dbReference type="InterPro" id="IPR001660">
    <property type="entry name" value="SAM"/>
</dbReference>
<dbReference type="SMART" id="SM00248">
    <property type="entry name" value="ANK"/>
    <property type="match status" value="4"/>
</dbReference>
<accession>A0A8T2IJJ8</accession>
<dbReference type="Gene3D" id="1.10.150.50">
    <property type="entry name" value="Transcription Factor, Ets-1"/>
    <property type="match status" value="1"/>
</dbReference>
<evidence type="ECO:0000313" key="7">
    <source>
        <dbReference type="EMBL" id="KAG8433115.1"/>
    </source>
</evidence>
<dbReference type="CDD" id="cd09517">
    <property type="entry name" value="SAM_USH1G_HARP"/>
    <property type="match status" value="1"/>
</dbReference>
<dbReference type="PROSITE" id="PS50088">
    <property type="entry name" value="ANK_REPEAT"/>
    <property type="match status" value="2"/>
</dbReference>
<dbReference type="OrthoDB" id="76949at2759"/>
<keyword evidence="4" id="KW-0966">Cell projection</keyword>
<dbReference type="GO" id="GO:0120025">
    <property type="term" value="C:plasma membrane bounded cell projection"/>
    <property type="evidence" value="ECO:0007669"/>
    <property type="project" value="UniProtKB-ARBA"/>
</dbReference>
<dbReference type="EMBL" id="JAACNH010000009">
    <property type="protein sequence ID" value="KAG8433115.1"/>
    <property type="molecule type" value="Genomic_DNA"/>
</dbReference>
<evidence type="ECO:0000256" key="3">
    <source>
        <dbReference type="ARBA" id="ARBA00023043"/>
    </source>
</evidence>
<dbReference type="Pfam" id="PF00536">
    <property type="entry name" value="SAM_1"/>
    <property type="match status" value="1"/>
</dbReference>
<dbReference type="Pfam" id="PF12796">
    <property type="entry name" value="Ank_2"/>
    <property type="match status" value="1"/>
</dbReference>
<proteinExistence type="predicted"/>